<gene>
    <name evidence="2" type="ORF">BIV24_00685</name>
</gene>
<accession>A0A1S2Q7A1</accession>
<reference evidence="2 3" key="1">
    <citation type="submission" date="2016-10" db="EMBL/GenBank/DDBJ databases">
        <title>Genome sequence of Streptomyces sp. MUSC 93.</title>
        <authorList>
            <person name="Lee L.-H."/>
            <person name="Ser H.-L."/>
            <person name="Law J.W.-F."/>
        </authorList>
    </citation>
    <scope>NUCLEOTIDE SEQUENCE [LARGE SCALE GENOMIC DNA]</scope>
    <source>
        <strain evidence="2 3">MUSC 93</strain>
    </source>
</reference>
<sequence length="372" mass="40669">MSASARRAPATAGAFHKPVATREQAEVEAKGWARLASRIAVPALHGQIALPDRQLLAYEDVFATGRCELLMGDVIALADRDPAVQSRLDRLVDGVCADLRAAAEETGKNVPLAECVPDLYLDRIRLGGRLDRWYLRCDLPIALPHTDTTLTLRELADFTLTANGRQLTLNVADIIDSLRHFLAPDRSWLAGLTQGDPTEPNIADPLCWLDFEFAGRNTAAGEAANLLWYLMALGGWLVPRYQPDVYARTLRLALPPLTHPRIEHLELHQGSRHIDVRYSWNVGPGRTAAITRALDGLWGEDGSGLKEIHAFLALRILGVIPASRLTGDDLLLVLIKLAESQDPLTTTDTLFTTTPAPHPHSGERTSDVPAPA</sequence>
<evidence type="ECO:0000313" key="3">
    <source>
        <dbReference type="Proteomes" id="UP000179935"/>
    </source>
</evidence>
<feature type="region of interest" description="Disordered" evidence="1">
    <location>
        <begin position="350"/>
        <end position="372"/>
    </location>
</feature>
<keyword evidence="3" id="KW-1185">Reference proteome</keyword>
<proteinExistence type="predicted"/>
<dbReference type="RefSeq" id="WP_071364098.1">
    <property type="nucleotide sequence ID" value="NZ_MLYP01000002.1"/>
</dbReference>
<evidence type="ECO:0000313" key="2">
    <source>
        <dbReference type="EMBL" id="OIK01577.1"/>
    </source>
</evidence>
<comment type="caution">
    <text evidence="2">The sequence shown here is derived from an EMBL/GenBank/DDBJ whole genome shotgun (WGS) entry which is preliminary data.</text>
</comment>
<dbReference type="OrthoDB" id="3416595at2"/>
<dbReference type="AlphaFoldDB" id="A0A1S2Q7A1"/>
<organism evidence="2 3">
    <name type="scientific">Streptomyces colonosanans</name>
    <dbReference type="NCBI Taxonomy" id="1428652"/>
    <lineage>
        <taxon>Bacteria</taxon>
        <taxon>Bacillati</taxon>
        <taxon>Actinomycetota</taxon>
        <taxon>Actinomycetes</taxon>
        <taxon>Kitasatosporales</taxon>
        <taxon>Streptomycetaceae</taxon>
        <taxon>Streptomyces</taxon>
    </lineage>
</organism>
<dbReference type="Proteomes" id="UP000179935">
    <property type="component" value="Unassembled WGS sequence"/>
</dbReference>
<dbReference type="STRING" id="1428652.BIV24_00685"/>
<evidence type="ECO:0000256" key="1">
    <source>
        <dbReference type="SAM" id="MobiDB-lite"/>
    </source>
</evidence>
<protein>
    <submittedName>
        <fullName evidence="2">Uncharacterized protein</fullName>
    </submittedName>
</protein>
<name>A0A1S2Q7A1_9ACTN</name>
<dbReference type="EMBL" id="MLYP01000002">
    <property type="protein sequence ID" value="OIK01577.1"/>
    <property type="molecule type" value="Genomic_DNA"/>
</dbReference>